<dbReference type="AlphaFoldDB" id="C4V0X2"/>
<protein>
    <recommendedName>
        <fullName evidence="7">Gamma-glutamyl phosphate reductase</fullName>
        <shortName evidence="7">GPR</shortName>
        <ecNumber evidence="7">1.2.1.41</ecNumber>
    </recommendedName>
    <alternativeName>
        <fullName evidence="7">Glutamate-5-semialdehyde dehydrogenase</fullName>
    </alternativeName>
    <alternativeName>
        <fullName evidence="7">Glutamyl-gamma-semialdehyde dehydrogenase</fullName>
        <shortName evidence="7">GSA dehydrogenase</shortName>
    </alternativeName>
</protein>
<dbReference type="HOGENOM" id="CLU_030231_0_0_9"/>
<evidence type="ECO:0000256" key="4">
    <source>
        <dbReference type="ARBA" id="ARBA00022857"/>
    </source>
</evidence>
<evidence type="ECO:0000256" key="6">
    <source>
        <dbReference type="ARBA" id="ARBA00049024"/>
    </source>
</evidence>
<dbReference type="InterPro" id="IPR016161">
    <property type="entry name" value="Ald_DH/histidinol_DH"/>
</dbReference>
<evidence type="ECO:0000256" key="2">
    <source>
        <dbReference type="ARBA" id="ARBA00022605"/>
    </source>
</evidence>
<keyword evidence="4 7" id="KW-0521">NADP</keyword>
<comment type="caution">
    <text evidence="9">The sequence shown here is derived from an EMBL/GenBank/DDBJ whole genome shotgun (WGS) entry which is preliminary data.</text>
</comment>
<dbReference type="InterPro" id="IPR016162">
    <property type="entry name" value="Ald_DH_N"/>
</dbReference>
<keyword evidence="5 7" id="KW-0560">Oxidoreductase</keyword>
<dbReference type="RefSeq" id="WP_006691318.1">
    <property type="nucleotide sequence ID" value="NZ_GG694010.1"/>
</dbReference>
<dbReference type="InterPro" id="IPR016163">
    <property type="entry name" value="Ald_DH_C"/>
</dbReference>
<evidence type="ECO:0000313" key="10">
    <source>
        <dbReference type="Proteomes" id="UP000005309"/>
    </source>
</evidence>
<dbReference type="eggNOG" id="COG0014">
    <property type="taxonomic scope" value="Bacteria"/>
</dbReference>
<dbReference type="CDD" id="cd07079">
    <property type="entry name" value="ALDH_F18-19_ProA-GPR"/>
    <property type="match status" value="1"/>
</dbReference>
<dbReference type="EC" id="1.2.1.41" evidence="7"/>
<evidence type="ECO:0000259" key="8">
    <source>
        <dbReference type="Pfam" id="PF00171"/>
    </source>
</evidence>
<comment type="subcellular location">
    <subcellularLocation>
        <location evidence="7">Cytoplasm</location>
    </subcellularLocation>
</comment>
<accession>C4V0X2</accession>
<dbReference type="NCBIfam" id="TIGR00407">
    <property type="entry name" value="proA"/>
    <property type="match status" value="1"/>
</dbReference>
<dbReference type="GO" id="GO:0004350">
    <property type="term" value="F:glutamate-5-semialdehyde dehydrogenase activity"/>
    <property type="evidence" value="ECO:0007669"/>
    <property type="project" value="UniProtKB-UniRule"/>
</dbReference>
<dbReference type="NCBIfam" id="NF001221">
    <property type="entry name" value="PRK00197.1"/>
    <property type="match status" value="1"/>
</dbReference>
<comment type="catalytic activity">
    <reaction evidence="6 7">
        <text>L-glutamate 5-semialdehyde + phosphate + NADP(+) = L-glutamyl 5-phosphate + NADPH + H(+)</text>
        <dbReference type="Rhea" id="RHEA:19541"/>
        <dbReference type="ChEBI" id="CHEBI:15378"/>
        <dbReference type="ChEBI" id="CHEBI:43474"/>
        <dbReference type="ChEBI" id="CHEBI:57783"/>
        <dbReference type="ChEBI" id="CHEBI:58066"/>
        <dbReference type="ChEBI" id="CHEBI:58274"/>
        <dbReference type="ChEBI" id="CHEBI:58349"/>
        <dbReference type="EC" id="1.2.1.41"/>
    </reaction>
</comment>
<keyword evidence="7" id="KW-0963">Cytoplasm</keyword>
<evidence type="ECO:0000256" key="5">
    <source>
        <dbReference type="ARBA" id="ARBA00023002"/>
    </source>
</evidence>
<dbReference type="InterPro" id="IPR000965">
    <property type="entry name" value="GPR_dom"/>
</dbReference>
<dbReference type="UniPathway" id="UPA00098">
    <property type="reaction ID" value="UER00360"/>
</dbReference>
<comment type="pathway">
    <text evidence="1 7">Amino-acid biosynthesis; L-proline biosynthesis; L-glutamate 5-semialdehyde from L-glutamate: step 2/2.</text>
</comment>
<dbReference type="InterPro" id="IPR020593">
    <property type="entry name" value="G-glutamylP_reductase_CS"/>
</dbReference>
<dbReference type="GO" id="GO:0050661">
    <property type="term" value="F:NADP binding"/>
    <property type="evidence" value="ECO:0007669"/>
    <property type="project" value="InterPro"/>
</dbReference>
<feature type="domain" description="Aldehyde dehydrogenase" evidence="8">
    <location>
        <begin position="317"/>
        <end position="379"/>
    </location>
</feature>
<dbReference type="PANTHER" id="PTHR11063:SF8">
    <property type="entry name" value="DELTA-1-PYRROLINE-5-CARBOXYLATE SYNTHASE"/>
    <property type="match status" value="1"/>
</dbReference>
<sequence length="431" mass="45660">MMEQAVRAQAEAAKEASYALAVLRSDVRDAALHAMAAALTEHAAEILHENAADVADAEAAGVRASYIDRLRLTSERIHAMAEGLRLTAALPDPLGREDYAVRRPNGLEIHRVRVPLGVVGMIYEARPNVTADAIGLCLKSGNAVLLRGGSDALRSNAVIADVLSRAAYAAGIPVGAVQMLAMKERSAVDVMTHLTGLLDVLIPRGGAGLIRHIVESSSVPVIETGSGICHIYVDRGADLTMACRIVRNAKVSRPSVCNAAETLLVHRDVAAAFLPQMAEQLRADGVELRGCAETCAILSDVAAAAQEDWATEYGDLILSVRVVADMDAALRHINRYGTGHSEAIVTNDIRTAHTFQQRADASTVYVNASTRFTDGFEFGFGAEIGISTQKLHARGPMGLEALTSTKYLVYGEGQVRENTPAPSETCGGCGA</sequence>
<dbReference type="GO" id="GO:0005737">
    <property type="term" value="C:cytoplasm"/>
    <property type="evidence" value="ECO:0007669"/>
    <property type="project" value="UniProtKB-SubCell"/>
</dbReference>
<comment type="function">
    <text evidence="7">Catalyzes the NADPH-dependent reduction of L-glutamate 5-phosphate into L-glutamate 5-semialdehyde and phosphate. The product spontaneously undergoes cyclization to form 1-pyrroline-5-carboxylate.</text>
</comment>
<organism evidence="9 10">
    <name type="scientific">Selenomonas flueggei ATCC 43531</name>
    <dbReference type="NCBI Taxonomy" id="638302"/>
    <lineage>
        <taxon>Bacteria</taxon>
        <taxon>Bacillati</taxon>
        <taxon>Bacillota</taxon>
        <taxon>Negativicutes</taxon>
        <taxon>Selenomonadales</taxon>
        <taxon>Selenomonadaceae</taxon>
        <taxon>Selenomonas</taxon>
    </lineage>
</organism>
<reference evidence="9 10" key="1">
    <citation type="submission" date="2009-04" db="EMBL/GenBank/DDBJ databases">
        <authorList>
            <person name="Qin X."/>
            <person name="Bachman B."/>
            <person name="Battles P."/>
            <person name="Bell A."/>
            <person name="Bess C."/>
            <person name="Bickham C."/>
            <person name="Chaboub L."/>
            <person name="Chen D."/>
            <person name="Coyle M."/>
            <person name="Deiros D.R."/>
            <person name="Dinh H."/>
            <person name="Forbes L."/>
            <person name="Fowler G."/>
            <person name="Francisco L."/>
            <person name="Fu Q."/>
            <person name="Gubbala S."/>
            <person name="Hale W."/>
            <person name="Han Y."/>
            <person name="Hemphill L."/>
            <person name="Highlander S.K."/>
            <person name="Hirani K."/>
            <person name="Hogues M."/>
            <person name="Jackson L."/>
            <person name="Jakkamsetti A."/>
            <person name="Javaid M."/>
            <person name="Jiang H."/>
            <person name="Korchina V."/>
            <person name="Kovar C."/>
            <person name="Lara F."/>
            <person name="Lee S."/>
            <person name="Mata R."/>
            <person name="Mathew T."/>
            <person name="Moen C."/>
            <person name="Morales K."/>
            <person name="Munidasa M."/>
            <person name="Nazareth L."/>
            <person name="Ngo R."/>
            <person name="Nguyen L."/>
            <person name="Okwuonu G."/>
            <person name="Ongeri F."/>
            <person name="Patil S."/>
            <person name="Petrosino J."/>
            <person name="Pham C."/>
            <person name="Pham P."/>
            <person name="Pu L.-L."/>
            <person name="Puazo M."/>
            <person name="Raj R."/>
            <person name="Reid J."/>
            <person name="Rouhana J."/>
            <person name="Saada N."/>
            <person name="Shang Y."/>
            <person name="Simmons D."/>
            <person name="Thornton R."/>
            <person name="Warren J."/>
            <person name="Weissenberger G."/>
            <person name="Zhang J."/>
            <person name="Zhang L."/>
            <person name="Zhou C."/>
            <person name="Zhu D."/>
            <person name="Muzny D."/>
            <person name="Worley K."/>
            <person name="Gibbs R."/>
        </authorList>
    </citation>
    <scope>NUCLEOTIDE SEQUENCE [LARGE SCALE GENOMIC DNA]</scope>
    <source>
        <strain evidence="9 10">ATCC 43531</strain>
    </source>
</reference>
<keyword evidence="2 7" id="KW-0028">Amino-acid biosynthesis</keyword>
<dbReference type="GO" id="GO:0055129">
    <property type="term" value="P:L-proline biosynthetic process"/>
    <property type="evidence" value="ECO:0007669"/>
    <property type="project" value="UniProtKB-UniRule"/>
</dbReference>
<evidence type="ECO:0000256" key="1">
    <source>
        <dbReference type="ARBA" id="ARBA00004985"/>
    </source>
</evidence>
<evidence type="ECO:0000256" key="7">
    <source>
        <dbReference type="HAMAP-Rule" id="MF_00412"/>
    </source>
</evidence>
<proteinExistence type="inferred from homology"/>
<evidence type="ECO:0000313" key="9">
    <source>
        <dbReference type="EMBL" id="EEQ49495.1"/>
    </source>
</evidence>
<dbReference type="Gene3D" id="3.40.309.10">
    <property type="entry name" value="Aldehyde Dehydrogenase, Chain A, domain 2"/>
    <property type="match status" value="1"/>
</dbReference>
<dbReference type="STRING" id="638302.HMPREF0908_0077"/>
<keyword evidence="10" id="KW-1185">Reference proteome</keyword>
<feature type="domain" description="Aldehyde dehydrogenase" evidence="8">
    <location>
        <begin position="4"/>
        <end position="282"/>
    </location>
</feature>
<dbReference type="FunFam" id="3.40.309.10:FF:000006">
    <property type="entry name" value="Gamma-glutamyl phosphate reductase"/>
    <property type="match status" value="1"/>
</dbReference>
<dbReference type="InterPro" id="IPR015590">
    <property type="entry name" value="Aldehyde_DH_dom"/>
</dbReference>
<dbReference type="PROSITE" id="PS01223">
    <property type="entry name" value="PROA"/>
    <property type="match status" value="1"/>
</dbReference>
<evidence type="ECO:0000256" key="3">
    <source>
        <dbReference type="ARBA" id="ARBA00022650"/>
    </source>
</evidence>
<dbReference type="PIRSF" id="PIRSF000151">
    <property type="entry name" value="GPR"/>
    <property type="match status" value="1"/>
</dbReference>
<gene>
    <name evidence="7 9" type="primary">proA</name>
    <name evidence="9" type="ORF">HMPREF0908_0077</name>
</gene>
<name>C4V0X2_9FIRM</name>
<dbReference type="OrthoDB" id="9809970at2"/>
<dbReference type="HAMAP" id="MF_00412">
    <property type="entry name" value="ProA"/>
    <property type="match status" value="1"/>
</dbReference>
<dbReference type="Proteomes" id="UP000005309">
    <property type="component" value="Unassembled WGS sequence"/>
</dbReference>
<comment type="similarity">
    <text evidence="7">Belongs to the gamma-glutamyl phosphate reductase family.</text>
</comment>
<dbReference type="InterPro" id="IPR012134">
    <property type="entry name" value="Glu-5-SA_DH"/>
</dbReference>
<keyword evidence="3 7" id="KW-0641">Proline biosynthesis</keyword>
<dbReference type="EMBL" id="ACLA01000002">
    <property type="protein sequence ID" value="EEQ49495.1"/>
    <property type="molecule type" value="Genomic_DNA"/>
</dbReference>
<dbReference type="Pfam" id="PF00171">
    <property type="entry name" value="Aldedh"/>
    <property type="match status" value="2"/>
</dbReference>
<dbReference type="Gene3D" id="3.40.605.10">
    <property type="entry name" value="Aldehyde Dehydrogenase, Chain A, domain 1"/>
    <property type="match status" value="1"/>
</dbReference>
<dbReference type="PANTHER" id="PTHR11063">
    <property type="entry name" value="GLUTAMATE SEMIALDEHYDE DEHYDROGENASE"/>
    <property type="match status" value="1"/>
</dbReference>
<dbReference type="SUPFAM" id="SSF53720">
    <property type="entry name" value="ALDH-like"/>
    <property type="match status" value="1"/>
</dbReference>